<dbReference type="EMBL" id="LT550481">
    <property type="protein sequence ID" value="SAL95765.1"/>
    <property type="molecule type" value="Genomic_DNA"/>
</dbReference>
<accession>A0A163IWM0</accession>
<evidence type="ECO:0008006" key="10">
    <source>
        <dbReference type="Google" id="ProtNLM"/>
    </source>
</evidence>
<evidence type="ECO:0000256" key="7">
    <source>
        <dbReference type="SAM" id="MobiDB-lite"/>
    </source>
</evidence>
<dbReference type="InParanoid" id="A0A163IWM0"/>
<dbReference type="FunCoup" id="A0A163IWM0">
    <property type="interactions" value="525"/>
</dbReference>
<keyword evidence="5 6" id="KW-0648">Protein biosynthesis</keyword>
<dbReference type="STRING" id="4829.A0A163IWM0"/>
<evidence type="ECO:0000256" key="6">
    <source>
        <dbReference type="RuleBase" id="RU004374"/>
    </source>
</evidence>
<dbReference type="Pfam" id="PF01652">
    <property type="entry name" value="IF4E"/>
    <property type="match status" value="1"/>
</dbReference>
<keyword evidence="2 6" id="KW-0396">Initiation factor</keyword>
<evidence type="ECO:0000256" key="4">
    <source>
        <dbReference type="ARBA" id="ARBA00022884"/>
    </source>
</evidence>
<keyword evidence="3" id="KW-0810">Translation regulation</keyword>
<dbReference type="GO" id="GO:0000340">
    <property type="term" value="F:RNA 7-methylguanosine cap binding"/>
    <property type="evidence" value="ECO:0007669"/>
    <property type="project" value="TreeGrafter"/>
</dbReference>
<dbReference type="PANTHER" id="PTHR11960:SF8">
    <property type="entry name" value="EUKARYOTIC TRANSLATION INITIATION FACTOR 4E1-RELATED"/>
    <property type="match status" value="1"/>
</dbReference>
<evidence type="ECO:0000313" key="9">
    <source>
        <dbReference type="Proteomes" id="UP000078561"/>
    </source>
</evidence>
<feature type="compositionally biased region" description="Polar residues" evidence="7">
    <location>
        <begin position="1"/>
        <end position="12"/>
    </location>
</feature>
<dbReference type="InterPro" id="IPR001040">
    <property type="entry name" value="TIF_eIF_4E"/>
</dbReference>
<evidence type="ECO:0000256" key="2">
    <source>
        <dbReference type="ARBA" id="ARBA00022540"/>
    </source>
</evidence>
<evidence type="ECO:0000256" key="1">
    <source>
        <dbReference type="ARBA" id="ARBA00009860"/>
    </source>
</evidence>
<evidence type="ECO:0000313" key="8">
    <source>
        <dbReference type="EMBL" id="SAL95765.1"/>
    </source>
</evidence>
<dbReference type="GO" id="GO:0006417">
    <property type="term" value="P:regulation of translation"/>
    <property type="evidence" value="ECO:0007669"/>
    <property type="project" value="UniProtKB-KW"/>
</dbReference>
<evidence type="ECO:0000256" key="5">
    <source>
        <dbReference type="ARBA" id="ARBA00022917"/>
    </source>
</evidence>
<reference evidence="8" key="1">
    <citation type="submission" date="2016-04" db="EMBL/GenBank/DDBJ databases">
        <authorList>
            <person name="Evans L.H."/>
            <person name="Alamgir A."/>
            <person name="Owens N."/>
            <person name="Weber N.D."/>
            <person name="Virtaneva K."/>
            <person name="Barbian K."/>
            <person name="Babar A."/>
            <person name="Rosenke K."/>
        </authorList>
    </citation>
    <scope>NUCLEOTIDE SEQUENCE [LARGE SCALE GENOMIC DNA]</scope>
    <source>
        <strain evidence="8">CBS 101.48</strain>
    </source>
</reference>
<name>A0A163IWM0_ABSGL</name>
<dbReference type="PANTHER" id="PTHR11960">
    <property type="entry name" value="EUKARYOTIC TRANSLATION INITIATION FACTOR 4E RELATED"/>
    <property type="match status" value="1"/>
</dbReference>
<evidence type="ECO:0000256" key="3">
    <source>
        <dbReference type="ARBA" id="ARBA00022845"/>
    </source>
</evidence>
<sequence length="215" mass="24648">MAQADNEWQSITPDHHKSTVPVPEGLDLTVSHPLENAWTMWFDNPLTNTNAQSWAENLKELVTVDTVEDFWGSQHSNTDSAFNNLTKVDQLEPNSNYHFFKKGIRPEWEDPSNANGGKFVIQFPRARSGNTINLFWLNMVLAVIGEQFVEGEVCGTVIAIRRNYFRIALWTKTSQRNESLESIGHNIRELLNLPMHLTMDFIPHESAQIHDKFTL</sequence>
<dbReference type="InterPro" id="IPR023398">
    <property type="entry name" value="TIF_eIF4e-like"/>
</dbReference>
<dbReference type="OrthoDB" id="590761at2759"/>
<dbReference type="AlphaFoldDB" id="A0A163IWM0"/>
<comment type="similarity">
    <text evidence="1 6">Belongs to the eukaryotic initiation factor 4E family.</text>
</comment>
<proteinExistence type="inferred from homology"/>
<dbReference type="Gene3D" id="3.30.760.10">
    <property type="entry name" value="RNA Cap, Translation Initiation Factor Eif4e"/>
    <property type="match status" value="1"/>
</dbReference>
<dbReference type="GO" id="GO:0003743">
    <property type="term" value="F:translation initiation factor activity"/>
    <property type="evidence" value="ECO:0007669"/>
    <property type="project" value="UniProtKB-KW"/>
</dbReference>
<feature type="region of interest" description="Disordered" evidence="7">
    <location>
        <begin position="1"/>
        <end position="24"/>
    </location>
</feature>
<organism evidence="8">
    <name type="scientific">Absidia glauca</name>
    <name type="common">Pin mould</name>
    <dbReference type="NCBI Taxonomy" id="4829"/>
    <lineage>
        <taxon>Eukaryota</taxon>
        <taxon>Fungi</taxon>
        <taxon>Fungi incertae sedis</taxon>
        <taxon>Mucoromycota</taxon>
        <taxon>Mucoromycotina</taxon>
        <taxon>Mucoromycetes</taxon>
        <taxon>Mucorales</taxon>
        <taxon>Cunninghamellaceae</taxon>
        <taxon>Absidia</taxon>
    </lineage>
</organism>
<dbReference type="Proteomes" id="UP000078561">
    <property type="component" value="Unassembled WGS sequence"/>
</dbReference>
<dbReference type="SUPFAM" id="SSF55418">
    <property type="entry name" value="eIF4e-like"/>
    <property type="match status" value="1"/>
</dbReference>
<protein>
    <recommendedName>
        <fullName evidence="10">Eukaryotic translation initiation factor 4E</fullName>
    </recommendedName>
</protein>
<keyword evidence="4 6" id="KW-0694">RNA-binding</keyword>
<keyword evidence="9" id="KW-1185">Reference proteome</keyword>
<dbReference type="OMA" id="QTEFKMM"/>
<gene>
    <name evidence="8" type="primary">ABSGL_01106.1 scaffold 1223</name>
</gene>
<dbReference type="GO" id="GO:0016281">
    <property type="term" value="C:eukaryotic translation initiation factor 4F complex"/>
    <property type="evidence" value="ECO:0007669"/>
    <property type="project" value="TreeGrafter"/>
</dbReference>